<evidence type="ECO:0000256" key="9">
    <source>
        <dbReference type="SAM" id="Phobius"/>
    </source>
</evidence>
<dbReference type="EC" id="2.7.13.3" evidence="2"/>
<keyword evidence="8" id="KW-0902">Two-component regulatory system</keyword>
<keyword evidence="3" id="KW-0597">Phosphoprotein</keyword>
<keyword evidence="9" id="KW-1133">Transmembrane helix</keyword>
<feature type="transmembrane region" description="Helical" evidence="9">
    <location>
        <begin position="185"/>
        <end position="205"/>
    </location>
</feature>
<evidence type="ECO:0000256" key="5">
    <source>
        <dbReference type="ARBA" id="ARBA00022741"/>
    </source>
</evidence>
<evidence type="ECO:0000256" key="7">
    <source>
        <dbReference type="ARBA" id="ARBA00022840"/>
    </source>
</evidence>
<dbReference type="InterPro" id="IPR011622">
    <property type="entry name" value="7TMR_DISM_rcpt_extracell_dom2"/>
</dbReference>
<dbReference type="GO" id="GO:0046983">
    <property type="term" value="F:protein dimerization activity"/>
    <property type="evidence" value="ECO:0007669"/>
    <property type="project" value="InterPro"/>
</dbReference>
<dbReference type="Proteomes" id="UP000184287">
    <property type="component" value="Unassembled WGS sequence"/>
</dbReference>
<dbReference type="GO" id="GO:0000155">
    <property type="term" value="F:phosphorelay sensor kinase activity"/>
    <property type="evidence" value="ECO:0007669"/>
    <property type="project" value="InterPro"/>
</dbReference>
<dbReference type="InterPro" id="IPR050482">
    <property type="entry name" value="Sensor_HK_TwoCompSys"/>
</dbReference>
<dbReference type="STRING" id="288992.SAMN04488522_101689"/>
<dbReference type="InterPro" id="IPR003594">
    <property type="entry name" value="HATPase_dom"/>
</dbReference>
<feature type="transmembrane region" description="Helical" evidence="9">
    <location>
        <begin position="281"/>
        <end position="300"/>
    </location>
</feature>
<dbReference type="RefSeq" id="WP_073227418.1">
    <property type="nucleotide sequence ID" value="NZ_FQUQ01000001.1"/>
</dbReference>
<dbReference type="GO" id="GO:0016020">
    <property type="term" value="C:membrane"/>
    <property type="evidence" value="ECO:0007669"/>
    <property type="project" value="InterPro"/>
</dbReference>
<keyword evidence="9" id="KW-0472">Membrane</keyword>
<evidence type="ECO:0000256" key="8">
    <source>
        <dbReference type="ARBA" id="ARBA00023012"/>
    </source>
</evidence>
<dbReference type="PANTHER" id="PTHR24421">
    <property type="entry name" value="NITRATE/NITRITE SENSOR PROTEIN NARX-RELATED"/>
    <property type="match status" value="1"/>
</dbReference>
<feature type="transmembrane region" description="Helical" evidence="9">
    <location>
        <begin position="249"/>
        <end position="269"/>
    </location>
</feature>
<dbReference type="OrthoDB" id="9760839at2"/>
<dbReference type="InterPro" id="IPR011712">
    <property type="entry name" value="Sig_transdc_His_kin_sub3_dim/P"/>
</dbReference>
<dbReference type="Pfam" id="PF07696">
    <property type="entry name" value="7TMR-DISMED2"/>
    <property type="match status" value="1"/>
</dbReference>
<protein>
    <recommendedName>
        <fullName evidence="2">histidine kinase</fullName>
        <ecNumber evidence="2">2.7.13.3</ecNumber>
    </recommendedName>
</protein>
<name>A0A1M4UUQ7_9SPHI</name>
<dbReference type="PROSITE" id="PS50109">
    <property type="entry name" value="HIS_KIN"/>
    <property type="match status" value="1"/>
</dbReference>
<keyword evidence="7" id="KW-0067">ATP-binding</keyword>
<dbReference type="Gene3D" id="1.20.5.1930">
    <property type="match status" value="1"/>
</dbReference>
<reference evidence="12" key="1">
    <citation type="submission" date="2016-11" db="EMBL/GenBank/DDBJ databases">
        <authorList>
            <person name="Varghese N."/>
            <person name="Submissions S."/>
        </authorList>
    </citation>
    <scope>NUCLEOTIDE SEQUENCE [LARGE SCALE GENOMIC DNA]</scope>
    <source>
        <strain evidence="12">DSM 16990</strain>
    </source>
</reference>
<dbReference type="Gene3D" id="3.30.565.10">
    <property type="entry name" value="Histidine kinase-like ATPase, C-terminal domain"/>
    <property type="match status" value="1"/>
</dbReference>
<evidence type="ECO:0000256" key="4">
    <source>
        <dbReference type="ARBA" id="ARBA00022679"/>
    </source>
</evidence>
<feature type="transmembrane region" description="Helical" evidence="9">
    <location>
        <begin position="342"/>
        <end position="361"/>
    </location>
</feature>
<accession>A0A1M4UUQ7</accession>
<feature type="domain" description="Histidine kinase" evidence="10">
    <location>
        <begin position="541"/>
        <end position="630"/>
    </location>
</feature>
<evidence type="ECO:0000256" key="2">
    <source>
        <dbReference type="ARBA" id="ARBA00012438"/>
    </source>
</evidence>
<evidence type="ECO:0000313" key="11">
    <source>
        <dbReference type="EMBL" id="SHE60491.1"/>
    </source>
</evidence>
<keyword evidence="12" id="KW-1185">Reference proteome</keyword>
<dbReference type="Gene3D" id="2.60.40.2380">
    <property type="match status" value="1"/>
</dbReference>
<dbReference type="Pfam" id="PF02518">
    <property type="entry name" value="HATPase_c"/>
    <property type="match status" value="1"/>
</dbReference>
<dbReference type="Pfam" id="PF07730">
    <property type="entry name" value="HisKA_3"/>
    <property type="match status" value="1"/>
</dbReference>
<comment type="catalytic activity">
    <reaction evidence="1">
        <text>ATP + protein L-histidine = ADP + protein N-phospho-L-histidine.</text>
        <dbReference type="EC" id="2.7.13.3"/>
    </reaction>
</comment>
<keyword evidence="4" id="KW-0808">Transferase</keyword>
<keyword evidence="9" id="KW-0812">Transmembrane</keyword>
<dbReference type="CDD" id="cd16917">
    <property type="entry name" value="HATPase_UhpB-NarQ-NarX-like"/>
    <property type="match status" value="1"/>
</dbReference>
<evidence type="ECO:0000256" key="6">
    <source>
        <dbReference type="ARBA" id="ARBA00022777"/>
    </source>
</evidence>
<organism evidence="11 12">
    <name type="scientific">Pedobacter caeni</name>
    <dbReference type="NCBI Taxonomy" id="288992"/>
    <lineage>
        <taxon>Bacteria</taxon>
        <taxon>Pseudomonadati</taxon>
        <taxon>Bacteroidota</taxon>
        <taxon>Sphingobacteriia</taxon>
        <taxon>Sphingobacteriales</taxon>
        <taxon>Sphingobacteriaceae</taxon>
        <taxon>Pedobacter</taxon>
    </lineage>
</organism>
<gene>
    <name evidence="11" type="ORF">SAMN04488522_101689</name>
</gene>
<evidence type="ECO:0000259" key="10">
    <source>
        <dbReference type="PROSITE" id="PS50109"/>
    </source>
</evidence>
<dbReference type="SMART" id="SM00387">
    <property type="entry name" value="HATPase_c"/>
    <property type="match status" value="1"/>
</dbReference>
<dbReference type="InterPro" id="IPR036890">
    <property type="entry name" value="HATPase_C_sf"/>
</dbReference>
<feature type="transmembrane region" description="Helical" evidence="9">
    <location>
        <begin position="212"/>
        <end position="229"/>
    </location>
</feature>
<evidence type="ECO:0000313" key="12">
    <source>
        <dbReference type="Proteomes" id="UP000184287"/>
    </source>
</evidence>
<keyword evidence="6 11" id="KW-0418">Kinase</keyword>
<dbReference type="PANTHER" id="PTHR24421:SF10">
    <property type="entry name" value="NITRATE_NITRITE SENSOR PROTEIN NARQ"/>
    <property type="match status" value="1"/>
</dbReference>
<dbReference type="AlphaFoldDB" id="A0A1M4UUQ7"/>
<dbReference type="InterPro" id="IPR011623">
    <property type="entry name" value="7TMR_DISM_rcpt_extracell_dom1"/>
</dbReference>
<feature type="transmembrane region" description="Helical" evidence="9">
    <location>
        <begin position="373"/>
        <end position="394"/>
    </location>
</feature>
<dbReference type="InterPro" id="IPR005467">
    <property type="entry name" value="His_kinase_dom"/>
</dbReference>
<feature type="transmembrane region" description="Helical" evidence="9">
    <location>
        <begin position="306"/>
        <end position="330"/>
    </location>
</feature>
<evidence type="ECO:0000256" key="3">
    <source>
        <dbReference type="ARBA" id="ARBA00022553"/>
    </source>
</evidence>
<proteinExistence type="predicted"/>
<evidence type="ECO:0000256" key="1">
    <source>
        <dbReference type="ARBA" id="ARBA00000085"/>
    </source>
</evidence>
<dbReference type="GO" id="GO:0005524">
    <property type="term" value="F:ATP binding"/>
    <property type="evidence" value="ECO:0007669"/>
    <property type="project" value="UniProtKB-KW"/>
</dbReference>
<keyword evidence="5" id="KW-0547">Nucleotide-binding</keyword>
<sequence length="631" mass="71709">MKFRALVLLILLFLSVKIAYSHPSKVNPPKRGSIFMLEDRDISLQPEQAYQKYVSGSFKELKGYKYNAGFSKSVFWLMLDIPANPDSLFFVLGDAHLNRVSFYDLVSGKPVFKYETGDHFKFSQRPIRCRLFVFPLVPQQIHVAATASRNSLYLVRVDKHNESLQISTEILNRADFYAKQASYNLINGILSGSVMVLMFFSLFLFITVKDRLYLYYIVYVLVMCLWIVADKGYGYQFLWPDSVYFASRSRPVFNCLMNFALLHFMQSFIGQTKASRVYKPIQLLKLSFIVLTLLFLVPISPENYYGFAYIMLIAMLLLSACTCIAVLTSVTIKIREGNKQAWFYLISISPLIFFGLAEVFIHAGSKEVSNSYLSAFGLQTGLIMEALILTFGLAHRFNNYRLDREQLLLAVNAKQQEITASIIDTQENERRKISDQLHDDVGAMLSIATWQVSSVLTGEGYLKESAKEKLEKTEEVLREVALSIRTLGHTLSPWAIQKYGLNKAITDLVYQINLSEKTALEYAIIGFESSGNYPIPFLNDIYRIIQELLNNIIKHACASNAYLEIIEHNDQVSIIVEDNGKGIDLSLSGNSDGIGLESIRSKIAYFKGQMEIRRKPEHGTIVVIEIPLRTA</sequence>
<dbReference type="Pfam" id="PF07695">
    <property type="entry name" value="7TMR-DISM_7TM"/>
    <property type="match status" value="1"/>
</dbReference>
<dbReference type="SUPFAM" id="SSF55874">
    <property type="entry name" value="ATPase domain of HSP90 chaperone/DNA topoisomerase II/histidine kinase"/>
    <property type="match status" value="1"/>
</dbReference>
<dbReference type="EMBL" id="FQUQ01000001">
    <property type="protein sequence ID" value="SHE60491.1"/>
    <property type="molecule type" value="Genomic_DNA"/>
</dbReference>